<keyword evidence="7 8" id="KW-0133">Cell shape</keyword>
<protein>
    <recommendedName>
        <fullName evidence="7 8">UDP-N-acetylmuramoylalanine--D-glutamate ligase</fullName>
        <ecNumber evidence="7 8">6.3.2.9</ecNumber>
    </recommendedName>
    <alternativeName>
        <fullName evidence="7">D-glutamic acid-adding enzyme</fullName>
    </alternativeName>
    <alternativeName>
        <fullName evidence="7">UDP-N-acetylmuramoyl-L-alanyl-D-glutamate synthetase</fullName>
    </alternativeName>
</protein>
<dbReference type="Gene3D" id="3.40.50.720">
    <property type="entry name" value="NAD(P)-binding Rossmann-like Domain"/>
    <property type="match status" value="1"/>
</dbReference>
<evidence type="ECO:0000256" key="5">
    <source>
        <dbReference type="ARBA" id="ARBA00022741"/>
    </source>
</evidence>
<feature type="domain" description="Mur ligase central" evidence="10">
    <location>
        <begin position="113"/>
        <end position="289"/>
    </location>
</feature>
<dbReference type="Proteomes" id="UP000556026">
    <property type="component" value="Unassembled WGS sequence"/>
</dbReference>
<dbReference type="SUPFAM" id="SSF51984">
    <property type="entry name" value="MurCD N-terminal domain"/>
    <property type="match status" value="1"/>
</dbReference>
<feature type="binding site" evidence="7">
    <location>
        <begin position="115"/>
        <end position="121"/>
    </location>
    <ligand>
        <name>ATP</name>
        <dbReference type="ChEBI" id="CHEBI:30616"/>
    </ligand>
</feature>
<dbReference type="GO" id="GO:0071555">
    <property type="term" value="P:cell wall organization"/>
    <property type="evidence" value="ECO:0007669"/>
    <property type="project" value="UniProtKB-KW"/>
</dbReference>
<dbReference type="HAMAP" id="MF_00639">
    <property type="entry name" value="MurD"/>
    <property type="match status" value="1"/>
</dbReference>
<comment type="similarity">
    <text evidence="7">Belongs to the MurCDEF family.</text>
</comment>
<keyword evidence="6 7" id="KW-0067">ATP-binding</keyword>
<keyword evidence="7 8" id="KW-0573">Peptidoglycan synthesis</keyword>
<dbReference type="RefSeq" id="WP_183354713.1">
    <property type="nucleotide sequence ID" value="NZ_BLXX01000005.1"/>
</dbReference>
<keyword evidence="12" id="KW-1185">Reference proteome</keyword>
<keyword evidence="4 7" id="KW-0436">Ligase</keyword>
<evidence type="ECO:0000313" key="11">
    <source>
        <dbReference type="EMBL" id="GFO59746.1"/>
    </source>
</evidence>
<dbReference type="Pfam" id="PF08245">
    <property type="entry name" value="Mur_ligase_M"/>
    <property type="match status" value="1"/>
</dbReference>
<name>A0A6V8MIG6_9BACT</name>
<dbReference type="SUPFAM" id="SSF53623">
    <property type="entry name" value="MurD-like peptide ligases, catalytic domain"/>
    <property type="match status" value="1"/>
</dbReference>
<evidence type="ECO:0000256" key="1">
    <source>
        <dbReference type="ARBA" id="ARBA00004496"/>
    </source>
</evidence>
<gene>
    <name evidence="7 11" type="primary">murD</name>
    <name evidence="11" type="ORF">GMST_20710</name>
</gene>
<comment type="subcellular location">
    <subcellularLocation>
        <location evidence="1 7 8">Cytoplasm</location>
    </subcellularLocation>
</comment>
<dbReference type="InterPro" id="IPR036565">
    <property type="entry name" value="Mur-like_cat_sf"/>
</dbReference>
<accession>A0A6V8MIG6</accession>
<dbReference type="Pfam" id="PF02875">
    <property type="entry name" value="Mur_ligase_C"/>
    <property type="match status" value="1"/>
</dbReference>
<evidence type="ECO:0000256" key="3">
    <source>
        <dbReference type="ARBA" id="ARBA00022490"/>
    </source>
</evidence>
<dbReference type="AlphaFoldDB" id="A0A6V8MIG6"/>
<dbReference type="InterPro" id="IPR005762">
    <property type="entry name" value="MurD"/>
</dbReference>
<dbReference type="InterPro" id="IPR013221">
    <property type="entry name" value="Mur_ligase_cen"/>
</dbReference>
<dbReference type="Gene3D" id="3.40.1190.10">
    <property type="entry name" value="Mur-like, catalytic domain"/>
    <property type="match status" value="1"/>
</dbReference>
<evidence type="ECO:0000256" key="2">
    <source>
        <dbReference type="ARBA" id="ARBA00004752"/>
    </source>
</evidence>
<feature type="domain" description="Mur ligase C-terminal" evidence="9">
    <location>
        <begin position="312"/>
        <end position="424"/>
    </location>
</feature>
<evidence type="ECO:0000313" key="12">
    <source>
        <dbReference type="Proteomes" id="UP000556026"/>
    </source>
</evidence>
<comment type="pathway">
    <text evidence="2 7 8">Cell wall biogenesis; peptidoglycan biosynthesis.</text>
</comment>
<dbReference type="EC" id="6.3.2.9" evidence="7 8"/>
<evidence type="ECO:0000256" key="4">
    <source>
        <dbReference type="ARBA" id="ARBA00022598"/>
    </source>
</evidence>
<keyword evidence="3 7" id="KW-0963">Cytoplasm</keyword>
<proteinExistence type="inferred from homology"/>
<keyword evidence="7 8" id="KW-0132">Cell division</keyword>
<evidence type="ECO:0000256" key="7">
    <source>
        <dbReference type="HAMAP-Rule" id="MF_00639"/>
    </source>
</evidence>
<dbReference type="GO" id="GO:0008764">
    <property type="term" value="F:UDP-N-acetylmuramoylalanine-D-glutamate ligase activity"/>
    <property type="evidence" value="ECO:0007669"/>
    <property type="project" value="UniProtKB-UniRule"/>
</dbReference>
<dbReference type="GO" id="GO:0009252">
    <property type="term" value="P:peptidoglycan biosynthetic process"/>
    <property type="evidence" value="ECO:0007669"/>
    <property type="project" value="UniProtKB-UniRule"/>
</dbReference>
<dbReference type="GO" id="GO:0005737">
    <property type="term" value="C:cytoplasm"/>
    <property type="evidence" value="ECO:0007669"/>
    <property type="project" value="UniProtKB-SubCell"/>
</dbReference>
<dbReference type="GO" id="GO:0051301">
    <property type="term" value="P:cell division"/>
    <property type="evidence" value="ECO:0007669"/>
    <property type="project" value="UniProtKB-KW"/>
</dbReference>
<dbReference type="PANTHER" id="PTHR43692">
    <property type="entry name" value="UDP-N-ACETYLMURAMOYLALANINE--D-GLUTAMATE LIGASE"/>
    <property type="match status" value="1"/>
</dbReference>
<keyword evidence="5 7" id="KW-0547">Nucleotide-binding</keyword>
<dbReference type="SUPFAM" id="SSF53244">
    <property type="entry name" value="MurD-like peptide ligases, peptide-binding domain"/>
    <property type="match status" value="1"/>
</dbReference>
<dbReference type="NCBIfam" id="TIGR01087">
    <property type="entry name" value="murD"/>
    <property type="match status" value="1"/>
</dbReference>
<dbReference type="InterPro" id="IPR036615">
    <property type="entry name" value="Mur_ligase_C_dom_sf"/>
</dbReference>
<comment type="catalytic activity">
    <reaction evidence="7 8">
        <text>UDP-N-acetyl-alpha-D-muramoyl-L-alanine + D-glutamate + ATP = UDP-N-acetyl-alpha-D-muramoyl-L-alanyl-D-glutamate + ADP + phosphate + H(+)</text>
        <dbReference type="Rhea" id="RHEA:16429"/>
        <dbReference type="ChEBI" id="CHEBI:15378"/>
        <dbReference type="ChEBI" id="CHEBI:29986"/>
        <dbReference type="ChEBI" id="CHEBI:30616"/>
        <dbReference type="ChEBI" id="CHEBI:43474"/>
        <dbReference type="ChEBI" id="CHEBI:83898"/>
        <dbReference type="ChEBI" id="CHEBI:83900"/>
        <dbReference type="ChEBI" id="CHEBI:456216"/>
        <dbReference type="EC" id="6.3.2.9"/>
    </reaction>
</comment>
<evidence type="ECO:0000259" key="10">
    <source>
        <dbReference type="Pfam" id="PF08245"/>
    </source>
</evidence>
<comment type="caution">
    <text evidence="11">The sequence shown here is derived from an EMBL/GenBank/DDBJ whole genome shotgun (WGS) entry which is preliminary data.</text>
</comment>
<evidence type="ECO:0000256" key="6">
    <source>
        <dbReference type="ARBA" id="ARBA00022840"/>
    </source>
</evidence>
<dbReference type="UniPathway" id="UPA00219"/>
<dbReference type="InterPro" id="IPR004101">
    <property type="entry name" value="Mur_ligase_C"/>
</dbReference>
<dbReference type="EMBL" id="BLXX01000005">
    <property type="protein sequence ID" value="GFO59746.1"/>
    <property type="molecule type" value="Genomic_DNA"/>
</dbReference>
<evidence type="ECO:0000256" key="8">
    <source>
        <dbReference type="RuleBase" id="RU003664"/>
    </source>
</evidence>
<reference evidence="12" key="1">
    <citation type="submission" date="2020-06" db="EMBL/GenBank/DDBJ databases">
        <title>Draft genomic sequence of Geomonas sp. Red330.</title>
        <authorList>
            <person name="Itoh H."/>
            <person name="Zhenxing X."/>
            <person name="Ushijima N."/>
            <person name="Masuda Y."/>
            <person name="Shiratori Y."/>
            <person name="Senoo K."/>
        </authorList>
    </citation>
    <scope>NUCLEOTIDE SEQUENCE [LARGE SCALE GENOMIC DNA]</scope>
    <source>
        <strain evidence="12">Red330</strain>
    </source>
</reference>
<keyword evidence="7 8" id="KW-0961">Cell wall biogenesis/degradation</keyword>
<dbReference type="GO" id="GO:0008360">
    <property type="term" value="P:regulation of cell shape"/>
    <property type="evidence" value="ECO:0007669"/>
    <property type="project" value="UniProtKB-KW"/>
</dbReference>
<comment type="function">
    <text evidence="7 8">Cell wall formation. Catalyzes the addition of glutamate to the nucleotide precursor UDP-N-acetylmuramoyl-L-alanine (UMA).</text>
</comment>
<dbReference type="PANTHER" id="PTHR43692:SF1">
    <property type="entry name" value="UDP-N-ACETYLMURAMOYLALANINE--D-GLUTAMATE LIGASE"/>
    <property type="match status" value="1"/>
</dbReference>
<organism evidence="11 12">
    <name type="scientific">Geomonas silvestris</name>
    <dbReference type="NCBI Taxonomy" id="2740184"/>
    <lineage>
        <taxon>Bacteria</taxon>
        <taxon>Pseudomonadati</taxon>
        <taxon>Thermodesulfobacteriota</taxon>
        <taxon>Desulfuromonadia</taxon>
        <taxon>Geobacterales</taxon>
        <taxon>Geobacteraceae</taxon>
        <taxon>Geomonas</taxon>
    </lineage>
</organism>
<dbReference type="Gene3D" id="3.90.190.20">
    <property type="entry name" value="Mur ligase, C-terminal domain"/>
    <property type="match status" value="1"/>
</dbReference>
<keyword evidence="7 8" id="KW-0131">Cell cycle</keyword>
<evidence type="ECO:0000259" key="9">
    <source>
        <dbReference type="Pfam" id="PF02875"/>
    </source>
</evidence>
<dbReference type="Pfam" id="PF21799">
    <property type="entry name" value="MurD-like_N"/>
    <property type="match status" value="1"/>
</dbReference>
<dbReference type="GO" id="GO:0005524">
    <property type="term" value="F:ATP binding"/>
    <property type="evidence" value="ECO:0007669"/>
    <property type="project" value="UniProtKB-UniRule"/>
</dbReference>
<sequence length="453" mass="49535">MELNGKKVLVVGLARTGVAVVRFLAQQGAEVTVTDMRDEEKLAESLAELADLELNLELGRHVPHSFLMADLIVVSPGVPMDIKPLLMARSQHRRVVSEVELASWFIEAPMVAITGTNGKTTTTTLTGEIFKACGLETFVGGNIGRPLIELASSGERVDRVVVELSSFQLEGIESLRPNVAVLLNLTEDHLDRYASFQEYIDAKLRIFENQTSEDFAVLNIDDPLVAACAGKLKARVFPMSRLQELEEGISYRDGFITFAHNGKVLRFGTDGFRLKGVHNLDNIMASLAATLLLRCDGDCAYQAVRTFKGLPHRMEFVTEFNGVSWYEDSKGTNVGSVVKSLESFPANITLIAGGKDKGGSYQPLAELVANRVSHLILIGEARVRINEELGHLTDTRLTSSLEEAVELAGTLTQPGGVVLFSPACSSFDMFKDYAERAERFKAAVRALEEEAKG</sequence>